<dbReference type="OrthoDB" id="998764at2759"/>
<dbReference type="Proteomes" id="UP000325315">
    <property type="component" value="Unassembled WGS sequence"/>
</dbReference>
<keyword evidence="1" id="KW-0675">Receptor</keyword>
<evidence type="ECO:0000313" key="2">
    <source>
        <dbReference type="Proteomes" id="UP000325315"/>
    </source>
</evidence>
<reference evidence="2" key="1">
    <citation type="journal article" date="2019" name="Plant Biotechnol. J.">
        <title>Genome sequencing of the Australian wild diploid species Gossypium australe highlights disease resistance and delayed gland morphogenesis.</title>
        <authorList>
            <person name="Cai Y."/>
            <person name="Cai X."/>
            <person name="Wang Q."/>
            <person name="Wang P."/>
            <person name="Zhang Y."/>
            <person name="Cai C."/>
            <person name="Xu Y."/>
            <person name="Wang K."/>
            <person name="Zhou Z."/>
            <person name="Wang C."/>
            <person name="Geng S."/>
            <person name="Li B."/>
            <person name="Dong Q."/>
            <person name="Hou Y."/>
            <person name="Wang H."/>
            <person name="Ai P."/>
            <person name="Liu Z."/>
            <person name="Yi F."/>
            <person name="Sun M."/>
            <person name="An G."/>
            <person name="Cheng J."/>
            <person name="Zhang Y."/>
            <person name="Shi Q."/>
            <person name="Xie Y."/>
            <person name="Shi X."/>
            <person name="Chang Y."/>
            <person name="Huang F."/>
            <person name="Chen Y."/>
            <person name="Hong S."/>
            <person name="Mi L."/>
            <person name="Sun Q."/>
            <person name="Zhang L."/>
            <person name="Zhou B."/>
            <person name="Peng R."/>
            <person name="Zhang X."/>
            <person name="Liu F."/>
        </authorList>
    </citation>
    <scope>NUCLEOTIDE SEQUENCE [LARGE SCALE GENOMIC DNA]</scope>
    <source>
        <strain evidence="2">cv. PA1801</strain>
    </source>
</reference>
<dbReference type="GO" id="GO:0016301">
    <property type="term" value="F:kinase activity"/>
    <property type="evidence" value="ECO:0007669"/>
    <property type="project" value="UniProtKB-KW"/>
</dbReference>
<gene>
    <name evidence="1" type="ORF">EPI10_001880</name>
</gene>
<keyword evidence="1" id="KW-0418">Kinase</keyword>
<organism evidence="1 2">
    <name type="scientific">Gossypium australe</name>
    <dbReference type="NCBI Taxonomy" id="47621"/>
    <lineage>
        <taxon>Eukaryota</taxon>
        <taxon>Viridiplantae</taxon>
        <taxon>Streptophyta</taxon>
        <taxon>Embryophyta</taxon>
        <taxon>Tracheophyta</taxon>
        <taxon>Spermatophyta</taxon>
        <taxon>Magnoliopsida</taxon>
        <taxon>eudicotyledons</taxon>
        <taxon>Gunneridae</taxon>
        <taxon>Pentapetalae</taxon>
        <taxon>rosids</taxon>
        <taxon>malvids</taxon>
        <taxon>Malvales</taxon>
        <taxon>Malvaceae</taxon>
        <taxon>Malvoideae</taxon>
        <taxon>Gossypium</taxon>
    </lineage>
</organism>
<accession>A0A5B6VC98</accession>
<sequence length="81" mass="9497">MVCQFPLFLIEIHNSNSYFGISYKKLWVHGYILVPYFILRRMVNLNAIHGVDLICETEEKVKVIRDILKATLDRQRILCGS</sequence>
<comment type="caution">
    <text evidence="1">The sequence shown here is derived from an EMBL/GenBank/DDBJ whole genome shotgun (WGS) entry which is preliminary data.</text>
</comment>
<dbReference type="AlphaFoldDB" id="A0A5B6VC98"/>
<proteinExistence type="predicted"/>
<evidence type="ECO:0000313" key="1">
    <source>
        <dbReference type="EMBL" id="KAA3466815.1"/>
    </source>
</evidence>
<keyword evidence="1" id="KW-0808">Transferase</keyword>
<keyword evidence="2" id="KW-1185">Reference proteome</keyword>
<name>A0A5B6VC98_9ROSI</name>
<protein>
    <submittedName>
        <fullName evidence="1">Receptor-like protein kinase</fullName>
    </submittedName>
</protein>
<dbReference type="EMBL" id="SMMG02000007">
    <property type="protein sequence ID" value="KAA3466815.1"/>
    <property type="molecule type" value="Genomic_DNA"/>
</dbReference>